<dbReference type="Proteomes" id="UP000823775">
    <property type="component" value="Unassembled WGS sequence"/>
</dbReference>
<protein>
    <submittedName>
        <fullName evidence="2">Uncharacterized protein</fullName>
    </submittedName>
</protein>
<dbReference type="Pfam" id="PF02178">
    <property type="entry name" value="AT_hook"/>
    <property type="match status" value="1"/>
</dbReference>
<dbReference type="InterPro" id="IPR017956">
    <property type="entry name" value="AT_hook_DNA-bd_motif"/>
</dbReference>
<keyword evidence="3" id="KW-1185">Reference proteome</keyword>
<sequence length="101" mass="11557">TMTPKVKEVILAERSRKRGRPRKIEDSSLAPKAGPERRFGAKAVETHGLTWFNTKKEAKYVPENWIDKGHLALEFSAILDNIRELGAGYIFNELKRCNLTF</sequence>
<gene>
    <name evidence="2" type="ORF">HAX54_037959</name>
</gene>
<evidence type="ECO:0000313" key="3">
    <source>
        <dbReference type="Proteomes" id="UP000823775"/>
    </source>
</evidence>
<comment type="caution">
    <text evidence="2">The sequence shown here is derived from an EMBL/GenBank/DDBJ whole genome shotgun (WGS) entry which is preliminary data.</text>
</comment>
<reference evidence="2 3" key="1">
    <citation type="journal article" date="2021" name="BMC Genomics">
        <title>Datura genome reveals duplications of psychoactive alkaloid biosynthetic genes and high mutation rate following tissue culture.</title>
        <authorList>
            <person name="Rajewski A."/>
            <person name="Carter-House D."/>
            <person name="Stajich J."/>
            <person name="Litt A."/>
        </authorList>
    </citation>
    <scope>NUCLEOTIDE SEQUENCE [LARGE SCALE GENOMIC DNA]</scope>
    <source>
        <strain evidence="2">AR-01</strain>
    </source>
</reference>
<evidence type="ECO:0000313" key="2">
    <source>
        <dbReference type="EMBL" id="MCD7458344.1"/>
    </source>
</evidence>
<proteinExistence type="predicted"/>
<feature type="non-terminal residue" evidence="2">
    <location>
        <position position="1"/>
    </location>
</feature>
<evidence type="ECO:0000256" key="1">
    <source>
        <dbReference type="SAM" id="MobiDB-lite"/>
    </source>
</evidence>
<accession>A0ABS8SHV2</accession>
<organism evidence="2 3">
    <name type="scientific">Datura stramonium</name>
    <name type="common">Jimsonweed</name>
    <name type="synonym">Common thornapple</name>
    <dbReference type="NCBI Taxonomy" id="4076"/>
    <lineage>
        <taxon>Eukaryota</taxon>
        <taxon>Viridiplantae</taxon>
        <taxon>Streptophyta</taxon>
        <taxon>Embryophyta</taxon>
        <taxon>Tracheophyta</taxon>
        <taxon>Spermatophyta</taxon>
        <taxon>Magnoliopsida</taxon>
        <taxon>eudicotyledons</taxon>
        <taxon>Gunneridae</taxon>
        <taxon>Pentapetalae</taxon>
        <taxon>asterids</taxon>
        <taxon>lamiids</taxon>
        <taxon>Solanales</taxon>
        <taxon>Solanaceae</taxon>
        <taxon>Solanoideae</taxon>
        <taxon>Datureae</taxon>
        <taxon>Datura</taxon>
    </lineage>
</organism>
<feature type="non-terminal residue" evidence="2">
    <location>
        <position position="101"/>
    </location>
</feature>
<name>A0ABS8SHV2_DATST</name>
<feature type="region of interest" description="Disordered" evidence="1">
    <location>
        <begin position="11"/>
        <end position="36"/>
    </location>
</feature>
<dbReference type="EMBL" id="JACEIK010000514">
    <property type="protein sequence ID" value="MCD7458344.1"/>
    <property type="molecule type" value="Genomic_DNA"/>
</dbReference>